<dbReference type="EMBL" id="JABEMB010000001">
    <property type="protein sequence ID" value="NNH02285.1"/>
    <property type="molecule type" value="Genomic_DNA"/>
</dbReference>
<dbReference type="PROSITE" id="PS51257">
    <property type="entry name" value="PROKAR_LIPOPROTEIN"/>
    <property type="match status" value="1"/>
</dbReference>
<dbReference type="InterPro" id="IPR036291">
    <property type="entry name" value="NAD(P)-bd_dom_sf"/>
</dbReference>
<accession>A0A7Y2LWZ6</accession>
<dbReference type="Gene3D" id="3.40.50.720">
    <property type="entry name" value="NAD(P)-binding Rossmann-like Domain"/>
    <property type="match status" value="1"/>
</dbReference>
<reference evidence="3 4" key="1">
    <citation type="submission" date="2020-05" db="EMBL/GenBank/DDBJ databases">
        <title>MicrobeNet Type strains.</title>
        <authorList>
            <person name="Nicholson A.C."/>
        </authorList>
    </citation>
    <scope>NUCLEOTIDE SEQUENCE [LARGE SCALE GENOMIC DNA]</scope>
    <source>
        <strain evidence="3 4">JCM 14282</strain>
    </source>
</reference>
<dbReference type="CDD" id="cd05265">
    <property type="entry name" value="SDR_a1"/>
    <property type="match status" value="1"/>
</dbReference>
<evidence type="ECO:0000313" key="3">
    <source>
        <dbReference type="EMBL" id="NNH02285.1"/>
    </source>
</evidence>
<dbReference type="Pfam" id="PF01370">
    <property type="entry name" value="Epimerase"/>
    <property type="match status" value="1"/>
</dbReference>
<comment type="caution">
    <text evidence="3">The sequence shown here is derived from an EMBL/GenBank/DDBJ whole genome shotgun (WGS) entry which is preliminary data.</text>
</comment>
<organism evidence="3 4">
    <name type="scientific">Microbacterium ulmi</name>
    <dbReference type="NCBI Taxonomy" id="179095"/>
    <lineage>
        <taxon>Bacteria</taxon>
        <taxon>Bacillati</taxon>
        <taxon>Actinomycetota</taxon>
        <taxon>Actinomycetes</taxon>
        <taxon>Micrococcales</taxon>
        <taxon>Microbacteriaceae</taxon>
        <taxon>Microbacterium</taxon>
    </lineage>
</organism>
<name>A0A7Y2LWZ6_9MICO</name>
<feature type="domain" description="NAD-dependent epimerase/dehydratase" evidence="2">
    <location>
        <begin position="20"/>
        <end position="230"/>
    </location>
</feature>
<dbReference type="Proteomes" id="UP000543598">
    <property type="component" value="Unassembled WGS sequence"/>
</dbReference>
<evidence type="ECO:0000256" key="1">
    <source>
        <dbReference type="ARBA" id="ARBA00007637"/>
    </source>
</evidence>
<gene>
    <name evidence="3" type="ORF">HLA99_00135</name>
</gene>
<evidence type="ECO:0000313" key="4">
    <source>
        <dbReference type="Proteomes" id="UP000543598"/>
    </source>
</evidence>
<dbReference type="AlphaFoldDB" id="A0A7Y2LWZ6"/>
<dbReference type="RefSeq" id="WP_167034444.1">
    <property type="nucleotide sequence ID" value="NZ_BAAANA010000002.1"/>
</dbReference>
<dbReference type="InterPro" id="IPR001509">
    <property type="entry name" value="Epimerase_deHydtase"/>
</dbReference>
<comment type="similarity">
    <text evidence="1">Belongs to the NAD(P)-dependent epimerase/dehydratase family.</text>
</comment>
<sequence>MRATLGRGGDASLSHVARILYIGGTGVISAACVARSVAIGHDVTVLNRGSASRELPDGVREIVADVRDPASVRAALGGDEFDVVADFVAFVPAHVQSDLDLFDGRVGQYVYISSASAYEKPPKLLPITESTPLRNPFWQYSRDKIACEDLLVGAFRDRGFPVTIVRPSHTYDDTKIPTLGRWTDIARMRAGRPVVVHGDGTTQWTITHADDFAVGFAGLLANPAAIGEAFTITGTHAPTWDQIYRWLADAAGVPDPVLVHVSSEAIAAFDPELGPGLIGDKANSVVFDTSKLTRLVPEFRTTITFDEGARRILSWYDAHPEAQKQGDRDDALFDRIVAYAQAAGA</sequence>
<dbReference type="SUPFAM" id="SSF51735">
    <property type="entry name" value="NAD(P)-binding Rossmann-fold domains"/>
    <property type="match status" value="1"/>
</dbReference>
<protein>
    <submittedName>
        <fullName evidence="3">SDR family oxidoreductase</fullName>
    </submittedName>
</protein>
<evidence type="ECO:0000259" key="2">
    <source>
        <dbReference type="Pfam" id="PF01370"/>
    </source>
</evidence>
<keyword evidence="4" id="KW-1185">Reference proteome</keyword>
<proteinExistence type="inferred from homology"/>
<dbReference type="PANTHER" id="PTHR43000">
    <property type="entry name" value="DTDP-D-GLUCOSE 4,6-DEHYDRATASE-RELATED"/>
    <property type="match status" value="1"/>
</dbReference>